<dbReference type="InterPro" id="IPR032276">
    <property type="entry name" value="DUF4836"/>
</dbReference>
<proteinExistence type="predicted"/>
<gene>
    <name evidence="2" type="ORF">MKQ68_22845</name>
</gene>
<dbReference type="RefSeq" id="WP_264281091.1">
    <property type="nucleotide sequence ID" value="NZ_CP107006.1"/>
</dbReference>
<dbReference type="EMBL" id="CP107006">
    <property type="protein sequence ID" value="UYQ92923.1"/>
    <property type="molecule type" value="Genomic_DNA"/>
</dbReference>
<keyword evidence="1" id="KW-0732">Signal</keyword>
<keyword evidence="3" id="KW-1185">Reference proteome</keyword>
<reference evidence="2" key="1">
    <citation type="submission" date="2022-10" db="EMBL/GenBank/DDBJ databases">
        <title>Chitinophaga sp. nov., isolated from soil.</title>
        <authorList>
            <person name="Jeon C.O."/>
        </authorList>
    </citation>
    <scope>NUCLEOTIDE SEQUENCE</scope>
    <source>
        <strain evidence="2">R8</strain>
    </source>
</reference>
<sequence>MKKNLSKVLLAMGTAFVVLMSSCSKVPTQSKHIPKEAAFVLSIDGKQLHDKLVASGITMDKLFESIQGGDTTSEVAKGMKEIENSGIDLKSQVFIAMTPATGGKMTFNFVGKLDDAAKFEAFLKKNKSTVEIKAEGSDFKYAAIDEAVVGWNKDVIIGVAIQGSYGDESTSAAKVEVARLFKLKESESANSIDGFKKLMKEKADMSMFANIGALYGMEQSGAAAMMMGSLKKLYEGAYYTATANFENGKIEASMKTYPSEALAKIMKKYDWDGVDLSMLEKYPSANINGFALVNFDLRMIADIVKEAGMDGLVNMGLAQSGLTLDDILKAFKGEIVAVASDFKNVKKVSEWDSTYTYNSQEVKWLFALKVGEKAAFDKVMGSQFGQQMFTKQGDKYILKEEMAAMSKVAVSIDSKDIIVASDAALQAEYVAGKGKATVPAEVLSEAKGNPGAFWVDLEKILASAPLDEIGAPEVETELKSLFKDIRIISAKPNGGVSTSTFVLNFKNKEQNSLAQLINFGTKAAKVIKEKEAAQRAAWETEEDTTVAEDAVVDTAVAAPF</sequence>
<evidence type="ECO:0000313" key="2">
    <source>
        <dbReference type="EMBL" id="UYQ92923.1"/>
    </source>
</evidence>
<dbReference type="PROSITE" id="PS51257">
    <property type="entry name" value="PROKAR_LIPOPROTEIN"/>
    <property type="match status" value="1"/>
</dbReference>
<feature type="signal peptide" evidence="1">
    <location>
        <begin position="1"/>
        <end position="20"/>
    </location>
</feature>
<name>A0ABY6J051_9BACT</name>
<dbReference type="Pfam" id="PF16120">
    <property type="entry name" value="DUF4836"/>
    <property type="match status" value="1"/>
</dbReference>
<feature type="chain" id="PRO_5047351492" evidence="1">
    <location>
        <begin position="21"/>
        <end position="560"/>
    </location>
</feature>
<dbReference type="Proteomes" id="UP001162741">
    <property type="component" value="Chromosome"/>
</dbReference>
<protein>
    <submittedName>
        <fullName evidence="2">DUF4836 family protein</fullName>
    </submittedName>
</protein>
<evidence type="ECO:0000256" key="1">
    <source>
        <dbReference type="SAM" id="SignalP"/>
    </source>
</evidence>
<organism evidence="2 3">
    <name type="scientific">Chitinophaga horti</name>
    <dbReference type="NCBI Taxonomy" id="2920382"/>
    <lineage>
        <taxon>Bacteria</taxon>
        <taxon>Pseudomonadati</taxon>
        <taxon>Bacteroidota</taxon>
        <taxon>Chitinophagia</taxon>
        <taxon>Chitinophagales</taxon>
        <taxon>Chitinophagaceae</taxon>
        <taxon>Chitinophaga</taxon>
    </lineage>
</organism>
<evidence type="ECO:0000313" key="3">
    <source>
        <dbReference type="Proteomes" id="UP001162741"/>
    </source>
</evidence>
<accession>A0ABY6J051</accession>